<evidence type="ECO:0000259" key="3">
    <source>
        <dbReference type="Pfam" id="PF20943"/>
    </source>
</evidence>
<dbReference type="RefSeq" id="WP_130602090.1">
    <property type="nucleotide sequence ID" value="NZ_CP034759.1"/>
</dbReference>
<dbReference type="Gene3D" id="2.60.40.3870">
    <property type="entry name" value="Uncharacterised protein PF16024, DUF4785"/>
    <property type="match status" value="1"/>
</dbReference>
<dbReference type="EMBL" id="CP034759">
    <property type="protein sequence ID" value="QBG36183.1"/>
    <property type="molecule type" value="Genomic_DNA"/>
</dbReference>
<protein>
    <submittedName>
        <fullName evidence="4">DUF4785 family protein</fullName>
    </submittedName>
</protein>
<gene>
    <name evidence="4" type="ORF">EMK97_10885</name>
</gene>
<dbReference type="InterPro" id="IPR048295">
    <property type="entry name" value="DUF4785_C"/>
</dbReference>
<feature type="domain" description="DUF4785" evidence="3">
    <location>
        <begin position="314"/>
        <end position="409"/>
    </location>
</feature>
<proteinExistence type="predicted"/>
<keyword evidence="5" id="KW-1185">Reference proteome</keyword>
<evidence type="ECO:0000259" key="2">
    <source>
        <dbReference type="Pfam" id="PF16024"/>
    </source>
</evidence>
<feature type="chain" id="PRO_5020689589" evidence="1">
    <location>
        <begin position="24"/>
        <end position="410"/>
    </location>
</feature>
<dbReference type="AlphaFoldDB" id="A0A4P6P460"/>
<reference evidence="4 5" key="1">
    <citation type="submission" date="2018-12" db="EMBL/GenBank/DDBJ databases">
        <title>Complete genome of Litorilituus sediminis.</title>
        <authorList>
            <person name="Liu A."/>
            <person name="Rong J."/>
        </authorList>
    </citation>
    <scope>NUCLEOTIDE SEQUENCE [LARGE SCALE GENOMIC DNA]</scope>
    <source>
        <strain evidence="4 5">JCM 17549</strain>
    </source>
</reference>
<sequence length="410" mass="45124">MKNNNNMLLSASVSLLFAFSANSETMPVLVKDNGIKQPTITKIVEADYDLVNLDALDIPIEQQPVHFSQAISTADKASFNNKGYTDVSDEYWFEATGRELMLGVAINISQPGALIRLSGKHGKNQTKEGWQHSIDPEAVSLLKAGHKLGAAFTQKVSAEQFATANIFPNSSALQVNKTLGTGKFTLKVEQALQASQRYMVNVKEKNAEHKLHLAIDKQSYRQGQDIYFNADVFNSHGEALPAHQKVSVKLPNGEVQPLQVSQVNKQFKVALPQVHHEQERGQLYELMIDTAAQHNGIKVRRNGKVAFAVSKATARLEGKVNHHADAIEFNLNVASEGRYEISGIVYGMNSQGKSVAFMLSRSAYHLSAGLHKKSLQLDKAIINKSGLQAPYTVKSVQLLDQSRLALLQQL</sequence>
<evidence type="ECO:0000313" key="5">
    <source>
        <dbReference type="Proteomes" id="UP000290244"/>
    </source>
</evidence>
<name>A0A4P6P460_9GAMM</name>
<dbReference type="Gene3D" id="2.60.120.1370">
    <property type="match status" value="1"/>
</dbReference>
<feature type="signal peptide" evidence="1">
    <location>
        <begin position="1"/>
        <end position="23"/>
    </location>
</feature>
<dbReference type="Proteomes" id="UP000290244">
    <property type="component" value="Chromosome"/>
</dbReference>
<organism evidence="4 5">
    <name type="scientific">Litorilituus sediminis</name>
    <dbReference type="NCBI Taxonomy" id="718192"/>
    <lineage>
        <taxon>Bacteria</taxon>
        <taxon>Pseudomonadati</taxon>
        <taxon>Pseudomonadota</taxon>
        <taxon>Gammaproteobacteria</taxon>
        <taxon>Alteromonadales</taxon>
        <taxon>Colwelliaceae</taxon>
        <taxon>Litorilituus</taxon>
    </lineage>
</organism>
<evidence type="ECO:0000313" key="4">
    <source>
        <dbReference type="EMBL" id="QBG36183.1"/>
    </source>
</evidence>
<dbReference type="KEGG" id="lsd:EMK97_10885"/>
<dbReference type="Pfam" id="PF16024">
    <property type="entry name" value="DUF4785_1st"/>
    <property type="match status" value="1"/>
</dbReference>
<accession>A0A4P6P460</accession>
<feature type="domain" description="DUF4785" evidence="2">
    <location>
        <begin position="60"/>
        <end position="204"/>
    </location>
</feature>
<keyword evidence="1" id="KW-0732">Signal</keyword>
<evidence type="ECO:0000256" key="1">
    <source>
        <dbReference type="SAM" id="SignalP"/>
    </source>
</evidence>
<dbReference type="OrthoDB" id="6284234at2"/>
<dbReference type="InterPro" id="IPR031979">
    <property type="entry name" value="DUF4785_N"/>
</dbReference>
<dbReference type="Pfam" id="PF20943">
    <property type="entry name" value="DUF4785_3rd"/>
    <property type="match status" value="1"/>
</dbReference>